<gene>
    <name evidence="1" type="ORF">SLEP1_g38124</name>
</gene>
<dbReference type="Proteomes" id="UP001054252">
    <property type="component" value="Unassembled WGS sequence"/>
</dbReference>
<protein>
    <submittedName>
        <fullName evidence="1">Uncharacterized protein</fullName>
    </submittedName>
</protein>
<evidence type="ECO:0000313" key="2">
    <source>
        <dbReference type="Proteomes" id="UP001054252"/>
    </source>
</evidence>
<dbReference type="AlphaFoldDB" id="A0AAV5KX75"/>
<comment type="caution">
    <text evidence="1">The sequence shown here is derived from an EMBL/GenBank/DDBJ whole genome shotgun (WGS) entry which is preliminary data.</text>
</comment>
<evidence type="ECO:0000313" key="1">
    <source>
        <dbReference type="EMBL" id="GKV29176.1"/>
    </source>
</evidence>
<proteinExistence type="predicted"/>
<name>A0AAV5KX75_9ROSI</name>
<dbReference type="EMBL" id="BPVZ01000082">
    <property type="protein sequence ID" value="GKV29176.1"/>
    <property type="molecule type" value="Genomic_DNA"/>
</dbReference>
<sequence length="49" mass="5981">MHIPVVQRKDCRCKEDSDMLFATALICPHSPEFCQQEMNRICWWFFEFI</sequence>
<reference evidence="1 2" key="1">
    <citation type="journal article" date="2021" name="Commun. Biol.">
        <title>The genome of Shorea leprosula (Dipterocarpaceae) highlights the ecological relevance of drought in aseasonal tropical rainforests.</title>
        <authorList>
            <person name="Ng K.K.S."/>
            <person name="Kobayashi M.J."/>
            <person name="Fawcett J.A."/>
            <person name="Hatakeyama M."/>
            <person name="Paape T."/>
            <person name="Ng C.H."/>
            <person name="Ang C.C."/>
            <person name="Tnah L.H."/>
            <person name="Lee C.T."/>
            <person name="Nishiyama T."/>
            <person name="Sese J."/>
            <person name="O'Brien M.J."/>
            <person name="Copetti D."/>
            <person name="Mohd Noor M.I."/>
            <person name="Ong R.C."/>
            <person name="Putra M."/>
            <person name="Sireger I.Z."/>
            <person name="Indrioko S."/>
            <person name="Kosugi Y."/>
            <person name="Izuno A."/>
            <person name="Isagi Y."/>
            <person name="Lee S.L."/>
            <person name="Shimizu K.K."/>
        </authorList>
    </citation>
    <scope>NUCLEOTIDE SEQUENCE [LARGE SCALE GENOMIC DNA]</scope>
    <source>
        <strain evidence="1">214</strain>
    </source>
</reference>
<organism evidence="1 2">
    <name type="scientific">Rubroshorea leprosula</name>
    <dbReference type="NCBI Taxonomy" id="152421"/>
    <lineage>
        <taxon>Eukaryota</taxon>
        <taxon>Viridiplantae</taxon>
        <taxon>Streptophyta</taxon>
        <taxon>Embryophyta</taxon>
        <taxon>Tracheophyta</taxon>
        <taxon>Spermatophyta</taxon>
        <taxon>Magnoliopsida</taxon>
        <taxon>eudicotyledons</taxon>
        <taxon>Gunneridae</taxon>
        <taxon>Pentapetalae</taxon>
        <taxon>rosids</taxon>
        <taxon>malvids</taxon>
        <taxon>Malvales</taxon>
        <taxon>Dipterocarpaceae</taxon>
        <taxon>Rubroshorea</taxon>
    </lineage>
</organism>
<accession>A0AAV5KX75</accession>
<keyword evidence="2" id="KW-1185">Reference proteome</keyword>